<dbReference type="Pfam" id="PF00507">
    <property type="entry name" value="Oxidored_q4"/>
    <property type="match status" value="1"/>
</dbReference>
<dbReference type="RefSeq" id="WP_081151208.1">
    <property type="nucleotide sequence ID" value="NZ_LVYD01000058.1"/>
</dbReference>
<keyword evidence="3 7" id="KW-0813">Transport</keyword>
<comment type="caution">
    <text evidence="9">The sequence shown here is derived from an EMBL/GenBank/DDBJ whole genome shotgun (WGS) entry which is preliminary data.</text>
</comment>
<proteinExistence type="inferred from homology"/>
<comment type="similarity">
    <text evidence="2 7 8">Belongs to the complex I subunit 3 family.</text>
</comment>
<sequence length="135" mass="15409">MYLLQVQVSTVAHDSDSSYWYLPIAIQLIFAVLFVAVMMGVTHWLGPKRNTADKLETFTSGIKSHGDARQPMAIKYFLVAILFVLFDVEVIFFYPYAVNFKELGWSGFGAVLMFIAFFLCGFIYIIKKGALKWED</sequence>
<keyword evidence="7 8" id="KW-0874">Quinone</keyword>
<dbReference type="PANTHER" id="PTHR11058">
    <property type="entry name" value="NADH-UBIQUINONE OXIDOREDUCTASE CHAIN 3"/>
    <property type="match status" value="1"/>
</dbReference>
<organism evidence="9 10">
    <name type="scientific">Niastella vici</name>
    <dbReference type="NCBI Taxonomy" id="1703345"/>
    <lineage>
        <taxon>Bacteria</taxon>
        <taxon>Pseudomonadati</taxon>
        <taxon>Bacteroidota</taxon>
        <taxon>Chitinophagia</taxon>
        <taxon>Chitinophagales</taxon>
        <taxon>Chitinophagaceae</taxon>
        <taxon>Niastella</taxon>
    </lineage>
</organism>
<evidence type="ECO:0000313" key="9">
    <source>
        <dbReference type="EMBL" id="OQP61441.1"/>
    </source>
</evidence>
<dbReference type="GO" id="GO:0048038">
    <property type="term" value="F:quinone binding"/>
    <property type="evidence" value="ECO:0007669"/>
    <property type="project" value="UniProtKB-KW"/>
</dbReference>
<evidence type="ECO:0000256" key="7">
    <source>
        <dbReference type="HAMAP-Rule" id="MF_01394"/>
    </source>
</evidence>
<comment type="function">
    <text evidence="7">NDH-1 shuttles electrons from NADH, via FMN and iron-sulfur (Fe-S) centers, to quinones in the respiratory chain. The immediate electron acceptor for the enzyme in this species is believed to be a menaquinone. Couples the redox reaction to proton translocation (for every two electrons transferred, four hydrogen ions are translocated across the cytoplasmic membrane), and thus conserves the redox energy in a proton gradient.</text>
</comment>
<dbReference type="OrthoDB" id="9791970at2"/>
<dbReference type="InterPro" id="IPR038430">
    <property type="entry name" value="NDAH_ubi_oxred_su3_sf"/>
</dbReference>
<feature type="transmembrane region" description="Helical" evidence="7">
    <location>
        <begin position="20"/>
        <end position="45"/>
    </location>
</feature>
<dbReference type="PANTHER" id="PTHR11058:SF9">
    <property type="entry name" value="NADH-UBIQUINONE OXIDOREDUCTASE CHAIN 3"/>
    <property type="match status" value="1"/>
</dbReference>
<evidence type="ECO:0000256" key="3">
    <source>
        <dbReference type="ARBA" id="ARBA00022448"/>
    </source>
</evidence>
<dbReference type="InterPro" id="IPR023043">
    <property type="entry name" value="NAD(P)H_OxRDtase_bac/plastid"/>
</dbReference>
<feature type="transmembrane region" description="Helical" evidence="7">
    <location>
        <begin position="103"/>
        <end position="126"/>
    </location>
</feature>
<dbReference type="InterPro" id="IPR000440">
    <property type="entry name" value="NADH_UbQ/plastoQ_OxRdtase_su3"/>
</dbReference>
<keyword evidence="7" id="KW-1278">Translocase</keyword>
<dbReference type="Gene3D" id="1.20.58.1610">
    <property type="entry name" value="NADH:ubiquinone/plastoquinone oxidoreductase, chain 3"/>
    <property type="match status" value="1"/>
</dbReference>
<name>A0A1V9FT02_9BACT</name>
<dbReference type="Proteomes" id="UP000192796">
    <property type="component" value="Unassembled WGS sequence"/>
</dbReference>
<keyword evidence="4 7" id="KW-0812">Transmembrane</keyword>
<evidence type="ECO:0000256" key="1">
    <source>
        <dbReference type="ARBA" id="ARBA00004141"/>
    </source>
</evidence>
<keyword evidence="6 7" id="KW-0472">Membrane</keyword>
<evidence type="ECO:0000256" key="8">
    <source>
        <dbReference type="RuleBase" id="RU003639"/>
    </source>
</evidence>
<dbReference type="GO" id="GO:0005886">
    <property type="term" value="C:plasma membrane"/>
    <property type="evidence" value="ECO:0007669"/>
    <property type="project" value="UniProtKB-SubCell"/>
</dbReference>
<dbReference type="EC" id="7.1.1.-" evidence="7"/>
<dbReference type="GO" id="GO:0008137">
    <property type="term" value="F:NADH dehydrogenase (ubiquinone) activity"/>
    <property type="evidence" value="ECO:0007669"/>
    <property type="project" value="InterPro"/>
</dbReference>
<dbReference type="STRING" id="1703345.A3860_04795"/>
<keyword evidence="5 7" id="KW-1133">Transmembrane helix</keyword>
<comment type="catalytic activity">
    <reaction evidence="7 8">
        <text>a quinone + NADH + 5 H(+)(in) = a quinol + NAD(+) + 4 H(+)(out)</text>
        <dbReference type="Rhea" id="RHEA:57888"/>
        <dbReference type="ChEBI" id="CHEBI:15378"/>
        <dbReference type="ChEBI" id="CHEBI:24646"/>
        <dbReference type="ChEBI" id="CHEBI:57540"/>
        <dbReference type="ChEBI" id="CHEBI:57945"/>
        <dbReference type="ChEBI" id="CHEBI:132124"/>
    </reaction>
</comment>
<evidence type="ECO:0000256" key="6">
    <source>
        <dbReference type="ARBA" id="ARBA00023136"/>
    </source>
</evidence>
<accession>A0A1V9FT02</accession>
<keyword evidence="7 8" id="KW-0520">NAD</keyword>
<comment type="subcellular location">
    <subcellularLocation>
        <location evidence="7 8">Cell membrane</location>
        <topology evidence="7 8">Multi-pass membrane protein</topology>
    </subcellularLocation>
    <subcellularLocation>
        <location evidence="1">Membrane</location>
        <topology evidence="1">Multi-pass membrane protein</topology>
    </subcellularLocation>
</comment>
<protein>
    <recommendedName>
        <fullName evidence="7">NADH-quinone oxidoreductase subunit A</fullName>
        <ecNumber evidence="7">7.1.1.-</ecNumber>
    </recommendedName>
    <alternativeName>
        <fullName evidence="7">NADH dehydrogenase I subunit A</fullName>
    </alternativeName>
    <alternativeName>
        <fullName evidence="7">NDH-1 subunit A</fullName>
    </alternativeName>
    <alternativeName>
        <fullName evidence="7">NUO1</fullName>
    </alternativeName>
</protein>
<gene>
    <name evidence="7" type="primary">nuoA</name>
    <name evidence="9" type="ORF">A3860_04795</name>
</gene>
<dbReference type="AlphaFoldDB" id="A0A1V9FT02"/>
<dbReference type="HAMAP" id="MF_01394">
    <property type="entry name" value="NDH1_NuoA"/>
    <property type="match status" value="1"/>
</dbReference>
<dbReference type="EMBL" id="LVYD01000058">
    <property type="protein sequence ID" value="OQP61441.1"/>
    <property type="molecule type" value="Genomic_DNA"/>
</dbReference>
<dbReference type="GO" id="GO:0030964">
    <property type="term" value="C:NADH dehydrogenase complex"/>
    <property type="evidence" value="ECO:0007669"/>
    <property type="project" value="TreeGrafter"/>
</dbReference>
<evidence type="ECO:0000256" key="4">
    <source>
        <dbReference type="ARBA" id="ARBA00022692"/>
    </source>
</evidence>
<feature type="transmembrane region" description="Helical" evidence="7">
    <location>
        <begin position="76"/>
        <end position="97"/>
    </location>
</feature>
<evidence type="ECO:0000256" key="5">
    <source>
        <dbReference type="ARBA" id="ARBA00022989"/>
    </source>
</evidence>
<comment type="subunit">
    <text evidence="7">NDH-1 is composed of 14 different subunits. Subunits NuoA, H, J, K, L, M, N constitute the membrane sector of the complex.</text>
</comment>
<evidence type="ECO:0000256" key="2">
    <source>
        <dbReference type="ARBA" id="ARBA00008472"/>
    </source>
</evidence>
<evidence type="ECO:0000313" key="10">
    <source>
        <dbReference type="Proteomes" id="UP000192796"/>
    </source>
</evidence>
<keyword evidence="7" id="KW-1003">Cell membrane</keyword>
<reference evidence="9 10" key="1">
    <citation type="submission" date="2016-03" db="EMBL/GenBank/DDBJ databases">
        <title>Niastella vici sp. nov., isolated from farmland soil.</title>
        <authorList>
            <person name="Chen L."/>
            <person name="Wang D."/>
            <person name="Yang S."/>
            <person name="Wang G."/>
        </authorList>
    </citation>
    <scope>NUCLEOTIDE SEQUENCE [LARGE SCALE GENOMIC DNA]</scope>
    <source>
        <strain evidence="9 10">DJ57</strain>
    </source>
</reference>
<dbReference type="GO" id="GO:0050136">
    <property type="term" value="F:NADH dehydrogenase (quinone) (non-electrogenic) activity"/>
    <property type="evidence" value="ECO:0007669"/>
    <property type="project" value="UniProtKB-UniRule"/>
</dbReference>
<keyword evidence="10" id="KW-1185">Reference proteome</keyword>